<evidence type="ECO:0000256" key="2">
    <source>
        <dbReference type="ARBA" id="ARBA00022729"/>
    </source>
</evidence>
<organism evidence="4 5">
    <name type="scientific">Tagetes erecta</name>
    <name type="common">African marigold</name>
    <dbReference type="NCBI Taxonomy" id="13708"/>
    <lineage>
        <taxon>Eukaryota</taxon>
        <taxon>Viridiplantae</taxon>
        <taxon>Streptophyta</taxon>
        <taxon>Embryophyta</taxon>
        <taxon>Tracheophyta</taxon>
        <taxon>Spermatophyta</taxon>
        <taxon>Magnoliopsida</taxon>
        <taxon>eudicotyledons</taxon>
        <taxon>Gunneridae</taxon>
        <taxon>Pentapetalae</taxon>
        <taxon>asterids</taxon>
        <taxon>campanulids</taxon>
        <taxon>Asterales</taxon>
        <taxon>Asteraceae</taxon>
        <taxon>Asteroideae</taxon>
        <taxon>Heliantheae alliance</taxon>
        <taxon>Tageteae</taxon>
        <taxon>Tagetes</taxon>
    </lineage>
</organism>
<dbReference type="AlphaFoldDB" id="A0AAD8JWD0"/>
<dbReference type="Pfam" id="PF13947">
    <property type="entry name" value="GUB_WAK_bind"/>
    <property type="match status" value="1"/>
</dbReference>
<feature type="domain" description="Wall-associated receptor kinase galacturonan-binding" evidence="3">
    <location>
        <begin position="2"/>
        <end position="55"/>
    </location>
</feature>
<evidence type="ECO:0000313" key="5">
    <source>
        <dbReference type="Proteomes" id="UP001229421"/>
    </source>
</evidence>
<dbReference type="Gene3D" id="1.10.510.10">
    <property type="entry name" value="Transferase(Phosphotransferase) domain 1"/>
    <property type="match status" value="1"/>
</dbReference>
<proteinExistence type="predicted"/>
<comment type="subcellular location">
    <subcellularLocation>
        <location evidence="1">Membrane</location>
        <topology evidence="1">Single-pass membrane protein</topology>
    </subcellularLocation>
</comment>
<keyword evidence="2" id="KW-0732">Signal</keyword>
<evidence type="ECO:0000256" key="1">
    <source>
        <dbReference type="ARBA" id="ARBA00004167"/>
    </source>
</evidence>
<dbReference type="GO" id="GO:0016020">
    <property type="term" value="C:membrane"/>
    <property type="evidence" value="ECO:0007669"/>
    <property type="project" value="UniProtKB-SubCell"/>
</dbReference>
<dbReference type="EMBL" id="JAUHHV010000010">
    <property type="protein sequence ID" value="KAK1410849.1"/>
    <property type="molecule type" value="Genomic_DNA"/>
</dbReference>
<dbReference type="InterPro" id="IPR025287">
    <property type="entry name" value="WAK_GUB"/>
</dbReference>
<evidence type="ECO:0000259" key="3">
    <source>
        <dbReference type="Pfam" id="PF13947"/>
    </source>
</evidence>
<dbReference type="Proteomes" id="UP001229421">
    <property type="component" value="Unassembled WGS sequence"/>
</dbReference>
<name>A0AAD8JWD0_TARER</name>
<accession>A0AAD8JWD0</accession>
<dbReference type="GO" id="GO:0030247">
    <property type="term" value="F:polysaccharide binding"/>
    <property type="evidence" value="ECO:0007669"/>
    <property type="project" value="InterPro"/>
</dbReference>
<sequence length="424" mass="46894">MCGNVTIPYPFGIGANCAINPWYIIDCVASTPYLPALNNMKVFGVDLENRTIIVSTPRVTDCQSPILNSSEIMGVDLDGSPFWFSDTQNIFVFEGCGIATLMNNGSSVLATCYTTCRGIILSDKDNCFGTGCCKTDIDISYYIKSYGISLTGMEEEDAGCGSAFLVDETSYDEGRFSITNTSVIPVSLMWALTRSDQLTCYGNNREAYEIDMFNGTSVEIWSCYSYSQLEGNPYLIDGCIYNRDYGTSCYIEDDPQHKCRRCRDSGGTCKWDRIYTVDSSIFSENFNCHHENKISMGVILGLPIFSSSNMKASAMEEGRVMSIFDAVVIKEGTRDELLTAANLAMRCLNLNGKHRPTMREVAIELETIRSSHIPSVVQTSPVVYKEKLSIPSKFQTTASPDGEELLMLSYGESSSTIWSINDKG</sequence>
<dbReference type="PANTHER" id="PTHR33491">
    <property type="entry name" value="OSJNBA0016N04.9 PROTEIN"/>
    <property type="match status" value="1"/>
</dbReference>
<comment type="caution">
    <text evidence="4">The sequence shown here is derived from an EMBL/GenBank/DDBJ whole genome shotgun (WGS) entry which is preliminary data.</text>
</comment>
<evidence type="ECO:0000313" key="4">
    <source>
        <dbReference type="EMBL" id="KAK1410849.1"/>
    </source>
</evidence>
<reference evidence="4" key="1">
    <citation type="journal article" date="2023" name="bioRxiv">
        <title>Improved chromosome-level genome assembly for marigold (Tagetes erecta).</title>
        <authorList>
            <person name="Jiang F."/>
            <person name="Yuan L."/>
            <person name="Wang S."/>
            <person name="Wang H."/>
            <person name="Xu D."/>
            <person name="Wang A."/>
            <person name="Fan W."/>
        </authorList>
    </citation>
    <scope>NUCLEOTIDE SEQUENCE</scope>
    <source>
        <strain evidence="4">WSJ</strain>
        <tissue evidence="4">Leaf</tissue>
    </source>
</reference>
<protein>
    <recommendedName>
        <fullName evidence="3">Wall-associated receptor kinase galacturonan-binding domain-containing protein</fullName>
    </recommendedName>
</protein>
<gene>
    <name evidence="4" type="ORF">QVD17_37390</name>
</gene>
<keyword evidence="5" id="KW-1185">Reference proteome</keyword>